<reference evidence="1 2" key="1">
    <citation type="journal article" date="2021" name="BMC Genomics">
        <title>Datura genome reveals duplications of psychoactive alkaloid biosynthetic genes and high mutation rate following tissue culture.</title>
        <authorList>
            <person name="Rajewski A."/>
            <person name="Carter-House D."/>
            <person name="Stajich J."/>
            <person name="Litt A."/>
        </authorList>
    </citation>
    <scope>NUCLEOTIDE SEQUENCE [LARGE SCALE GENOMIC DNA]</scope>
    <source>
        <strain evidence="1">AR-01</strain>
    </source>
</reference>
<evidence type="ECO:0000313" key="2">
    <source>
        <dbReference type="Proteomes" id="UP000823775"/>
    </source>
</evidence>
<gene>
    <name evidence="1" type="ORF">HAX54_045354</name>
</gene>
<dbReference type="Proteomes" id="UP000823775">
    <property type="component" value="Unassembled WGS sequence"/>
</dbReference>
<evidence type="ECO:0000313" key="1">
    <source>
        <dbReference type="EMBL" id="MCE3049594.1"/>
    </source>
</evidence>
<comment type="caution">
    <text evidence="1">The sequence shown here is derived from an EMBL/GenBank/DDBJ whole genome shotgun (WGS) entry which is preliminary data.</text>
</comment>
<dbReference type="EMBL" id="JACEIK010007005">
    <property type="protein sequence ID" value="MCE3049594.1"/>
    <property type="molecule type" value="Genomic_DNA"/>
</dbReference>
<protein>
    <submittedName>
        <fullName evidence="1">Uncharacterized protein</fullName>
    </submittedName>
</protein>
<feature type="non-terminal residue" evidence="1">
    <location>
        <position position="79"/>
    </location>
</feature>
<organism evidence="1 2">
    <name type="scientific">Datura stramonium</name>
    <name type="common">Jimsonweed</name>
    <name type="synonym">Common thornapple</name>
    <dbReference type="NCBI Taxonomy" id="4076"/>
    <lineage>
        <taxon>Eukaryota</taxon>
        <taxon>Viridiplantae</taxon>
        <taxon>Streptophyta</taxon>
        <taxon>Embryophyta</taxon>
        <taxon>Tracheophyta</taxon>
        <taxon>Spermatophyta</taxon>
        <taxon>Magnoliopsida</taxon>
        <taxon>eudicotyledons</taxon>
        <taxon>Gunneridae</taxon>
        <taxon>Pentapetalae</taxon>
        <taxon>asterids</taxon>
        <taxon>lamiids</taxon>
        <taxon>Solanales</taxon>
        <taxon>Solanaceae</taxon>
        <taxon>Solanoideae</taxon>
        <taxon>Datureae</taxon>
        <taxon>Datura</taxon>
    </lineage>
</organism>
<proteinExistence type="predicted"/>
<name>A0ABS8WKG3_DATST</name>
<accession>A0ABS8WKG3</accession>
<sequence>TYSTYLSVFEVITKRTMVRKLSSAHIDGSMSALRCRLFATCIPPGLGSRVSGIRSDLPAIGLWNKELSKGQEIDKRTWP</sequence>
<feature type="non-terminal residue" evidence="1">
    <location>
        <position position="1"/>
    </location>
</feature>
<keyword evidence="2" id="KW-1185">Reference proteome</keyword>